<evidence type="ECO:0000313" key="2">
    <source>
        <dbReference type="EMBL" id="HHW34056.1"/>
    </source>
</evidence>
<dbReference type="Proteomes" id="UP000580830">
    <property type="component" value="Unassembled WGS sequence"/>
</dbReference>
<name>A0A832PN17_9RHOB</name>
<evidence type="ECO:0000313" key="3">
    <source>
        <dbReference type="Proteomes" id="UP000580830"/>
    </source>
</evidence>
<evidence type="ECO:0000256" key="1">
    <source>
        <dbReference type="SAM" id="MobiDB-lite"/>
    </source>
</evidence>
<reference evidence="2 3" key="1">
    <citation type="journal article" date="2020" name="Biotechnol. Biofuels">
        <title>New insights from the biogas microbiome by comprehensive genome-resolved metagenomics of nearly 1600 species originating from multiple anaerobic digesters.</title>
        <authorList>
            <person name="Campanaro S."/>
            <person name="Treu L."/>
            <person name="Rodriguez-R L.M."/>
            <person name="Kovalovszki A."/>
            <person name="Ziels R.M."/>
            <person name="Maus I."/>
            <person name="Zhu X."/>
            <person name="Kougias P.G."/>
            <person name="Basile A."/>
            <person name="Luo G."/>
            <person name="Schluter A."/>
            <person name="Konstantinidis K.T."/>
            <person name="Angelidaki I."/>
        </authorList>
    </citation>
    <scope>NUCLEOTIDE SEQUENCE [LARGE SCALE GENOMIC DNA]</scope>
    <source>
        <strain evidence="2">AS04akNAM_125</strain>
    </source>
</reference>
<protein>
    <submittedName>
        <fullName evidence="2">Uncharacterized protein</fullName>
    </submittedName>
</protein>
<gene>
    <name evidence="2" type="ORF">GXX24_07945</name>
</gene>
<proteinExistence type="predicted"/>
<accession>A0A832PN17</accession>
<feature type="region of interest" description="Disordered" evidence="1">
    <location>
        <begin position="133"/>
        <end position="161"/>
    </location>
</feature>
<dbReference type="AlphaFoldDB" id="A0A832PN17"/>
<dbReference type="EMBL" id="DULP01000112">
    <property type="protein sequence ID" value="HHW34056.1"/>
    <property type="molecule type" value="Genomic_DNA"/>
</dbReference>
<dbReference type="RefSeq" id="WP_303730119.1">
    <property type="nucleotide sequence ID" value="NZ_DULP01000112.1"/>
</dbReference>
<sequence>MLKRRPSRPRGAAPFRAADEALLRQAAVALVHQDVANLTAFLRDHDVVQDKDLARLRGRWREIGDALLAEAGSSDTARVRNCFNLVITDVDRITNQAETWRSWRSLLNEVRADLVAGATDRLSASLARLTQDCFENGGPSPGAGNDPARESRSEGPVRATGRSTGDLLFLCARLLDQHAIKAWNCEGGLVDDHETAPN</sequence>
<comment type="caution">
    <text evidence="2">The sequence shown here is derived from an EMBL/GenBank/DDBJ whole genome shotgun (WGS) entry which is preliminary data.</text>
</comment>
<organism evidence="2 3">
    <name type="scientific">Paracoccus solventivorans</name>
    <dbReference type="NCBI Taxonomy" id="53463"/>
    <lineage>
        <taxon>Bacteria</taxon>
        <taxon>Pseudomonadati</taxon>
        <taxon>Pseudomonadota</taxon>
        <taxon>Alphaproteobacteria</taxon>
        <taxon>Rhodobacterales</taxon>
        <taxon>Paracoccaceae</taxon>
        <taxon>Paracoccus</taxon>
    </lineage>
</organism>